<comment type="caution">
    <text evidence="1">The sequence shown here is derived from an EMBL/GenBank/DDBJ whole genome shotgun (WGS) entry which is preliminary data.</text>
</comment>
<proteinExistence type="predicted"/>
<dbReference type="AlphaFoldDB" id="A0AAE1CXF3"/>
<protein>
    <submittedName>
        <fullName evidence="1">Uncharacterized protein</fullName>
    </submittedName>
</protein>
<gene>
    <name evidence="1" type="ORF">RRG08_063946</name>
</gene>
<organism evidence="1 2">
    <name type="scientific">Elysia crispata</name>
    <name type="common">lettuce slug</name>
    <dbReference type="NCBI Taxonomy" id="231223"/>
    <lineage>
        <taxon>Eukaryota</taxon>
        <taxon>Metazoa</taxon>
        <taxon>Spiralia</taxon>
        <taxon>Lophotrochozoa</taxon>
        <taxon>Mollusca</taxon>
        <taxon>Gastropoda</taxon>
        <taxon>Heterobranchia</taxon>
        <taxon>Euthyneura</taxon>
        <taxon>Panpulmonata</taxon>
        <taxon>Sacoglossa</taxon>
        <taxon>Placobranchoidea</taxon>
        <taxon>Plakobranchidae</taxon>
        <taxon>Elysia</taxon>
    </lineage>
</organism>
<name>A0AAE1CXF3_9GAST</name>
<accession>A0AAE1CXF3</accession>
<sequence length="126" mass="13851">MVFSREVLVGSGRYFQRKDKNRIHRPQDLDLARSRTRGGVQGRIAREGLVCGGGTHVVEIAYSQRGAKAAWCTWQGPELRGSRKGHGAATNKSYQFYVCACRAGHIARLLDCEGDEVMGGNVIIVC</sequence>
<keyword evidence="2" id="KW-1185">Reference proteome</keyword>
<dbReference type="Proteomes" id="UP001283361">
    <property type="component" value="Unassembled WGS sequence"/>
</dbReference>
<evidence type="ECO:0000313" key="2">
    <source>
        <dbReference type="Proteomes" id="UP001283361"/>
    </source>
</evidence>
<evidence type="ECO:0000313" key="1">
    <source>
        <dbReference type="EMBL" id="KAK3743083.1"/>
    </source>
</evidence>
<reference evidence="1" key="1">
    <citation type="journal article" date="2023" name="G3 (Bethesda)">
        <title>A reference genome for the long-term kleptoplast-retaining sea slug Elysia crispata morphotype clarki.</title>
        <authorList>
            <person name="Eastman K.E."/>
            <person name="Pendleton A.L."/>
            <person name="Shaikh M.A."/>
            <person name="Suttiyut T."/>
            <person name="Ogas R."/>
            <person name="Tomko P."/>
            <person name="Gavelis G."/>
            <person name="Widhalm J.R."/>
            <person name="Wisecaver J.H."/>
        </authorList>
    </citation>
    <scope>NUCLEOTIDE SEQUENCE</scope>
    <source>
        <strain evidence="1">ECLA1</strain>
    </source>
</reference>
<dbReference type="EMBL" id="JAWDGP010006323">
    <property type="protein sequence ID" value="KAK3743083.1"/>
    <property type="molecule type" value="Genomic_DNA"/>
</dbReference>